<keyword evidence="4" id="KW-1015">Disulfide bond</keyword>
<dbReference type="Gene3D" id="3.40.50.1820">
    <property type="entry name" value="alpha/beta hydrolase"/>
    <property type="match status" value="1"/>
</dbReference>
<evidence type="ECO:0000256" key="4">
    <source>
        <dbReference type="ARBA" id="ARBA00023157"/>
    </source>
</evidence>
<accession>A0A9P0CVE0</accession>
<comment type="similarity">
    <text evidence="1 6">Belongs to the type-B carboxylesterase/lipase family.</text>
</comment>
<evidence type="ECO:0000313" key="8">
    <source>
        <dbReference type="EMBL" id="CAH1110127.1"/>
    </source>
</evidence>
<dbReference type="PROSITE" id="PS00122">
    <property type="entry name" value="CARBOXYLESTERASE_B_1"/>
    <property type="match status" value="1"/>
</dbReference>
<feature type="domain" description="Carboxylesterase type B" evidence="7">
    <location>
        <begin position="3"/>
        <end position="496"/>
    </location>
</feature>
<keyword evidence="2" id="KW-0719">Serine esterase</keyword>
<dbReference type="PANTHER" id="PTHR43142:SF1">
    <property type="entry name" value="CARBOXYLIC ESTER HYDROLASE"/>
    <property type="match status" value="1"/>
</dbReference>
<dbReference type="InterPro" id="IPR002018">
    <property type="entry name" value="CarbesteraseB"/>
</dbReference>
<dbReference type="InterPro" id="IPR029058">
    <property type="entry name" value="AB_hydrolase_fold"/>
</dbReference>
<keyword evidence="5" id="KW-0325">Glycoprotein</keyword>
<evidence type="ECO:0000256" key="5">
    <source>
        <dbReference type="ARBA" id="ARBA00023180"/>
    </source>
</evidence>
<evidence type="ECO:0000256" key="2">
    <source>
        <dbReference type="ARBA" id="ARBA00022487"/>
    </source>
</evidence>
<protein>
    <recommendedName>
        <fullName evidence="6">Carboxylic ester hydrolase</fullName>
        <ecNumber evidence="6">3.1.1.-</ecNumber>
    </recommendedName>
</protein>
<dbReference type="PANTHER" id="PTHR43142">
    <property type="entry name" value="CARBOXYLIC ESTER HYDROLASE"/>
    <property type="match status" value="1"/>
</dbReference>
<name>A0A9P0CVE0_9CUCU</name>
<dbReference type="InterPro" id="IPR019826">
    <property type="entry name" value="Carboxylesterase_B_AS"/>
</dbReference>
<dbReference type="OrthoDB" id="19653at2759"/>
<dbReference type="EMBL" id="OV651816">
    <property type="protein sequence ID" value="CAH1110127.1"/>
    <property type="molecule type" value="Genomic_DNA"/>
</dbReference>
<dbReference type="SUPFAM" id="SSF53474">
    <property type="entry name" value="alpha/beta-Hydrolases"/>
    <property type="match status" value="1"/>
</dbReference>
<evidence type="ECO:0000313" key="9">
    <source>
        <dbReference type="Proteomes" id="UP001153636"/>
    </source>
</evidence>
<dbReference type="AlphaFoldDB" id="A0A9P0CVE0"/>
<evidence type="ECO:0000259" key="7">
    <source>
        <dbReference type="Pfam" id="PF00135"/>
    </source>
</evidence>
<sequence>MVEPIVDTVEGKLRGCVRKNLDGEDFYSFLGVRYAKAPIGDLRFKDPQPLDAWTGIKDATNEGVQFYQIDSITTMTKVVSGTEDGLHMNIFTRKPILQGPELNPVMVWIHGGGFREGRNNTDIYGPEFLMLEDIVLVSINYRLGILGSLKLDDPSLEVFGNAGMKDQIAALKWIQRNIRNFGGDPNNVTIFGESAGGASVQYLVLSPAAKGLFHKAIMQSGVVINTWAYGYQYLKDLMVAAGKENLSEKELLNYLRSLSLDEVYRIQEKINSPFKGTFSPKAENPNPTAFITKHPFEYLISGQYNKVPILMGYCSNELLLLKALLPEDELTVTIDQFTPKHVLTQILNIQEDSEVFKKLDEKLKSAYKKLDQFQLISDVNFIMGIIGCAINHAKTSDKAVYLYRLSLDSERNYLKRAGNLKDPGVSHLDDIGYLFKTTLPLPDKGSPEDGYVRRFVKLWTNFARHGNPTPEDNDLGVIWKPVEKNVTNFLDIDKKLIPGTDPESDRIKIWKEVYQAESTTAKFL</sequence>
<dbReference type="Proteomes" id="UP001153636">
    <property type="component" value="Chromosome 4"/>
</dbReference>
<evidence type="ECO:0000256" key="6">
    <source>
        <dbReference type="RuleBase" id="RU361235"/>
    </source>
</evidence>
<keyword evidence="9" id="KW-1185">Reference proteome</keyword>
<proteinExistence type="inferred from homology"/>
<dbReference type="EC" id="3.1.1.-" evidence="6"/>
<keyword evidence="3 6" id="KW-0378">Hydrolase</keyword>
<evidence type="ECO:0000256" key="3">
    <source>
        <dbReference type="ARBA" id="ARBA00022801"/>
    </source>
</evidence>
<reference evidence="8" key="1">
    <citation type="submission" date="2022-01" db="EMBL/GenBank/DDBJ databases">
        <authorList>
            <person name="King R."/>
        </authorList>
    </citation>
    <scope>NUCLEOTIDE SEQUENCE</scope>
</reference>
<dbReference type="Pfam" id="PF00135">
    <property type="entry name" value="COesterase"/>
    <property type="match status" value="1"/>
</dbReference>
<evidence type="ECO:0000256" key="1">
    <source>
        <dbReference type="ARBA" id="ARBA00005964"/>
    </source>
</evidence>
<organism evidence="8 9">
    <name type="scientific">Psylliodes chrysocephalus</name>
    <dbReference type="NCBI Taxonomy" id="3402493"/>
    <lineage>
        <taxon>Eukaryota</taxon>
        <taxon>Metazoa</taxon>
        <taxon>Ecdysozoa</taxon>
        <taxon>Arthropoda</taxon>
        <taxon>Hexapoda</taxon>
        <taxon>Insecta</taxon>
        <taxon>Pterygota</taxon>
        <taxon>Neoptera</taxon>
        <taxon>Endopterygota</taxon>
        <taxon>Coleoptera</taxon>
        <taxon>Polyphaga</taxon>
        <taxon>Cucujiformia</taxon>
        <taxon>Chrysomeloidea</taxon>
        <taxon>Chrysomelidae</taxon>
        <taxon>Galerucinae</taxon>
        <taxon>Alticini</taxon>
        <taxon>Psylliodes</taxon>
    </lineage>
</organism>
<gene>
    <name evidence="8" type="ORF">PSYICH_LOCUS9903</name>
</gene>
<dbReference type="GO" id="GO:0052689">
    <property type="term" value="F:carboxylic ester hydrolase activity"/>
    <property type="evidence" value="ECO:0007669"/>
    <property type="project" value="UniProtKB-KW"/>
</dbReference>